<gene>
    <name evidence="2" type="ORF">CHS0354_003469</name>
</gene>
<reference evidence="2" key="3">
    <citation type="submission" date="2023-05" db="EMBL/GenBank/DDBJ databases">
        <authorList>
            <person name="Smith C.H."/>
        </authorList>
    </citation>
    <scope>NUCLEOTIDE SEQUENCE</scope>
    <source>
        <strain evidence="2">CHS0354</strain>
        <tissue evidence="2">Mantle</tissue>
    </source>
</reference>
<organism evidence="2 3">
    <name type="scientific">Potamilus streckersoni</name>
    <dbReference type="NCBI Taxonomy" id="2493646"/>
    <lineage>
        <taxon>Eukaryota</taxon>
        <taxon>Metazoa</taxon>
        <taxon>Spiralia</taxon>
        <taxon>Lophotrochozoa</taxon>
        <taxon>Mollusca</taxon>
        <taxon>Bivalvia</taxon>
        <taxon>Autobranchia</taxon>
        <taxon>Heteroconchia</taxon>
        <taxon>Palaeoheterodonta</taxon>
        <taxon>Unionida</taxon>
        <taxon>Unionoidea</taxon>
        <taxon>Unionidae</taxon>
        <taxon>Ambleminae</taxon>
        <taxon>Lampsilini</taxon>
        <taxon>Potamilus</taxon>
    </lineage>
</organism>
<keyword evidence="3" id="KW-1185">Reference proteome</keyword>
<feature type="compositionally biased region" description="Polar residues" evidence="1">
    <location>
        <begin position="75"/>
        <end position="84"/>
    </location>
</feature>
<feature type="compositionally biased region" description="Polar residues" evidence="1">
    <location>
        <begin position="1263"/>
        <end position="1295"/>
    </location>
</feature>
<accession>A0AAE0SP55</accession>
<dbReference type="Proteomes" id="UP001195483">
    <property type="component" value="Unassembled WGS sequence"/>
</dbReference>
<evidence type="ECO:0000256" key="1">
    <source>
        <dbReference type="SAM" id="MobiDB-lite"/>
    </source>
</evidence>
<feature type="compositionally biased region" description="Polar residues" evidence="1">
    <location>
        <begin position="1378"/>
        <end position="1392"/>
    </location>
</feature>
<dbReference type="EMBL" id="JAEAOA010000272">
    <property type="protein sequence ID" value="KAK3595479.1"/>
    <property type="molecule type" value="Genomic_DNA"/>
</dbReference>
<feature type="region of interest" description="Disordered" evidence="1">
    <location>
        <begin position="1253"/>
        <end position="1524"/>
    </location>
</feature>
<sequence length="1524" mass="169095">MSAQGPGVWTLLTEILTILFGLYLELGTAQIFTSRQFQSLQGPISHVSQQNNIIPQSGRSSSVTIFVGSNDQQSPRTLAFQEQPNAGHRTRSLSNGRDESANTGRWLDRSVLLTSLNSFQPQMSAVSQQSMNNLVRGNSFPVPNNFQSHQTTVGQQKVLSPVRRSSSVVANNIQLNHGVVGQEVNIDSRSNSLASSHVQSQRAHSGQQSNFNRLPSTTNFHTSDPRNSLSARATRFQNGNHPLRITNNAMQTSLPRQHIAGSKISQHVPNIITANKAVQQSQLLIAPHSQQLWPHSVGQHLSHQNIHGNNQNLRSHTEETSNRLVSPIIHASNTAGMDTRLLIQQNTGTIGKLGPSEHTKVISRNETFRSPGRNIAIASNDGSLRNTVITRRVPNNLHSNAVHVPTIHIIPQLARVSDLNNGAGLSSPVRLAQTFTVGMNIDQSGTQNIQGGVNGQLLNIDKEIQRPTQWVESSNPLSIQRESAFGEPNFANRNDPFPITNGISVIDQHASGLSLDKVSLQLSHRIQPTATVSSIVKDLSGNLFQTGGVPIKIFENSAVSSWQSTSGGMIWQGLPFMGESPDSPDVPDLPSNENENEIENQQSKTTSTKVPPIKSSLDKNEQQIRELQKKPSTSAPSFRKERIITLWTPMPLISKMLDDLVQAPFMHTQQHVTPGLDNKVNVSRLILSDLNKRVIPLQADSSNEEIKTISEKNALTGRQLDKTLIPTPNAFSNLTASHQSSILQDTQQVTDVQKFQKRATAIPLSSINSGVGQLSMNNFLGMKESRHSDNSGAITQSKARVFTNHGSKDARIPIAEQQSPNFEAVNKNYLQVSGQANMEVQSRLNSQQIHSVQNTENKSVGSLPNETINMNIDPISKITTQVRTMIDRLSQLIHQNTNISPNKDEATHNTISPFTNKNTKKMVEPTIIGVDQKITGNISGNGSDHQTCVPFANQFYCIGKDMFANVPGVADWCVQKCRNDSCLLSVCDCSCSASTHYANNSEINKNISNSNKVFSHSSKTSAHTMEKGQLIHVNPKNANVSYNRENQNNTVSRYSKGTSSSNVAENVTFITWVNPKQKIVKRPLARRLKPLLNRKQGLRQKQISIISTTEEPHEVEAEEIEIEDLQTTTVKTTKEFHTSTAHYNTTVQDYFTDAYYDYTTTPGYETFGTTSVFHIGFRETLQTSSSTNVDYSTAETNILLSQNSAVIGERSPGNGILTDPPRNNTNFIHDTSRSLSPQQLVSKDETVRTQFNEKGQGPIANGKKSSYTHLQNDSRGGENFNTRKLNKNSTGQDGNNVHGVNLRGKGRQFDRTTPSMQTWDRGTDRWRSRQTTLSWSNNRNRWNSRRSVTTSSWTKGKVNDRQTRSPPWNRDDSIWGAGTTTPTWQGQDTWQHGTGDIPPLDNTSPFSNWRNRPLQDFNSWNGRSDRSAMRRSQGRSFSVDGRNEVQDQWSNTGSDRVLRDSQSSWSRGQIPAGWRNDWRFSPSNDGRRNNNGRNLRDRWNRRTTTPPSGEGGEETKGTEGADKK</sequence>
<feature type="compositionally biased region" description="Low complexity" evidence="1">
    <location>
        <begin position="1334"/>
        <end position="1354"/>
    </location>
</feature>
<comment type="caution">
    <text evidence="2">The sequence shown here is derived from an EMBL/GenBank/DDBJ whole genome shotgun (WGS) entry which is preliminary data.</text>
</comment>
<feature type="compositionally biased region" description="Basic and acidic residues" evidence="1">
    <location>
        <begin position="1513"/>
        <end position="1524"/>
    </location>
</feature>
<feature type="compositionally biased region" description="Polar residues" evidence="1">
    <location>
        <begin position="1401"/>
        <end position="1422"/>
    </location>
</feature>
<evidence type="ECO:0000313" key="3">
    <source>
        <dbReference type="Proteomes" id="UP001195483"/>
    </source>
</evidence>
<proteinExistence type="predicted"/>
<feature type="compositionally biased region" description="Polar residues" evidence="1">
    <location>
        <begin position="1311"/>
        <end position="1320"/>
    </location>
</feature>
<protein>
    <submittedName>
        <fullName evidence="2">Uncharacterized protein</fullName>
    </submittedName>
</protein>
<evidence type="ECO:0000313" key="2">
    <source>
        <dbReference type="EMBL" id="KAK3595479.1"/>
    </source>
</evidence>
<feature type="region of interest" description="Disordered" evidence="1">
    <location>
        <begin position="75"/>
        <end position="102"/>
    </location>
</feature>
<feature type="compositionally biased region" description="Basic and acidic residues" evidence="1">
    <location>
        <begin position="1357"/>
        <end position="1373"/>
    </location>
</feature>
<name>A0AAE0SP55_9BIVA</name>
<feature type="compositionally biased region" description="Basic and acidic residues" evidence="1">
    <location>
        <begin position="616"/>
        <end position="629"/>
    </location>
</feature>
<reference evidence="2" key="2">
    <citation type="journal article" date="2021" name="Genome Biol. Evol.">
        <title>Developing a high-quality reference genome for a parasitic bivalve with doubly uniparental inheritance (Bivalvia: Unionida).</title>
        <authorList>
            <person name="Smith C.H."/>
        </authorList>
    </citation>
    <scope>NUCLEOTIDE SEQUENCE</scope>
    <source>
        <strain evidence="2">CHS0354</strain>
        <tissue evidence="2">Mantle</tissue>
    </source>
</reference>
<reference evidence="2" key="1">
    <citation type="journal article" date="2021" name="Genome Biol. Evol.">
        <title>A High-Quality Reference Genome for a Parasitic Bivalve with Doubly Uniparental Inheritance (Bivalvia: Unionida).</title>
        <authorList>
            <person name="Smith C.H."/>
        </authorList>
    </citation>
    <scope>NUCLEOTIDE SEQUENCE</scope>
    <source>
        <strain evidence="2">CHS0354</strain>
    </source>
</reference>
<feature type="compositionally biased region" description="Polar residues" evidence="1">
    <location>
        <begin position="1446"/>
        <end position="1467"/>
    </location>
</feature>
<feature type="region of interest" description="Disordered" evidence="1">
    <location>
        <begin position="190"/>
        <end position="227"/>
    </location>
</feature>
<feature type="compositionally biased region" description="Low complexity" evidence="1">
    <location>
        <begin position="580"/>
        <end position="593"/>
    </location>
</feature>
<feature type="region of interest" description="Disordered" evidence="1">
    <location>
        <begin position="571"/>
        <end position="636"/>
    </location>
</feature>